<dbReference type="EMBL" id="WMBR01000001">
    <property type="protein sequence ID" value="MXP20240.1"/>
    <property type="molecule type" value="Genomic_DNA"/>
</dbReference>
<dbReference type="SMART" id="SM00044">
    <property type="entry name" value="CYCc"/>
    <property type="match status" value="1"/>
</dbReference>
<dbReference type="PANTHER" id="PTHR16305">
    <property type="entry name" value="TESTICULAR SOLUBLE ADENYLYL CYCLASE"/>
    <property type="match status" value="1"/>
</dbReference>
<dbReference type="Proteomes" id="UP000475545">
    <property type="component" value="Unassembled WGS sequence"/>
</dbReference>
<name>A0A6L7GJX3_9ACTN</name>
<keyword evidence="5" id="KW-1185">Reference proteome</keyword>
<dbReference type="Pfam" id="PF13191">
    <property type="entry name" value="AAA_16"/>
    <property type="match status" value="1"/>
</dbReference>
<evidence type="ECO:0000259" key="3">
    <source>
        <dbReference type="PROSITE" id="PS50125"/>
    </source>
</evidence>
<dbReference type="Gene3D" id="3.30.70.1230">
    <property type="entry name" value="Nucleotide cyclase"/>
    <property type="match status" value="1"/>
</dbReference>
<dbReference type="GO" id="GO:0009190">
    <property type="term" value="P:cyclic nucleotide biosynthetic process"/>
    <property type="evidence" value="ECO:0007669"/>
    <property type="project" value="InterPro"/>
</dbReference>
<dbReference type="InterPro" id="IPR029787">
    <property type="entry name" value="Nucleotide_cyclase"/>
</dbReference>
<dbReference type="InterPro" id="IPR041664">
    <property type="entry name" value="AAA_16"/>
</dbReference>
<gene>
    <name evidence="4" type="ORF">GIY30_02515</name>
</gene>
<dbReference type="PANTHER" id="PTHR16305:SF28">
    <property type="entry name" value="GUANYLATE CYCLASE DOMAIN-CONTAINING PROTEIN"/>
    <property type="match status" value="1"/>
</dbReference>
<dbReference type="GO" id="GO:0035556">
    <property type="term" value="P:intracellular signal transduction"/>
    <property type="evidence" value="ECO:0007669"/>
    <property type="project" value="InterPro"/>
</dbReference>
<dbReference type="GO" id="GO:0005737">
    <property type="term" value="C:cytoplasm"/>
    <property type="evidence" value="ECO:0007669"/>
    <property type="project" value="TreeGrafter"/>
</dbReference>
<dbReference type="SUPFAM" id="SSF55073">
    <property type="entry name" value="Nucleotide cyclase"/>
    <property type="match status" value="1"/>
</dbReference>
<dbReference type="Gene3D" id="3.40.50.300">
    <property type="entry name" value="P-loop containing nucleotide triphosphate hydrolases"/>
    <property type="match status" value="1"/>
</dbReference>
<comment type="caution">
    <text evidence="4">The sequence shown here is derived from an EMBL/GenBank/DDBJ whole genome shotgun (WGS) entry which is preliminary data.</text>
</comment>
<sequence length="1059" mass="112252">MAAAVVCGACGTRLRAGARFCDRCGAPTGVAAEPAEFKQVTVLFADVVRSMGLAAVLDAERFREVMTELAEQSASAAEHYGGTVEYTGDGVMAVFGAPLALEDHAVRACLAALDIQERVGELAAEVHRRDDVDLGLRVGVNSGQVIVGEIGSGSLGYGAVGEAVGFAQRMESVAPPGGVLLSESTARLVEHVAVLAESERVRVKGADAPVCARRLLAIGPAAMAPARTDTTFVGRRWEMAALEALLDQAVGGRGAVVHVVGPPGIGKSRVAREVAGRAAGRGIGVGWVSCESHAREVPLHTATRLLRAGLGVTDLAADAARARVRDRIGQADPDDLLLLDEMLGIADPDVPVPHINPDARRRRLTALINATTRSRTDPLLFIVDDAQWIDAVSESLLADLLAAVPGTPTIVLITSRPEYRGTLLQIPGAQTITIAPLGGSETESLVAELLGSDPSVTELSAVITARSAGNPFFAQEMVRELVQRTVLSGARGRLTCRVDVTEVSVPVTVQAAIEARVDLLGWSAKQTLHAASAIGEHFDADLLVELGIDPQLDELVSAELVEPVRFAPGAEYIFRHPLIRAVAYESQLRSDRADWHRRLAAAIEKRAAASGDGNAARIAQHLQAAGDLHAAYGWHMRAAGWASGRDLGAARISWERACQIADRLPGDDPELLSMRIVPRSMLCATDWQARPVQETCGRFTELRELCTAGGDKVSLAIGMSGLAAELLYAGRPEEGSRLAAEQMELLESIGDPDLTVGLAFVAFVNWFNVGKFGEILRLAQTVVDLAGGDLTKGSAFGLGSPLAVAVAFRGAARWWLGRPGWREDFHDSAEMARTSDPATLTLVVCWTSGLALIYGAMRADDPMLQTMQAADRYARETSNDYGLAGAQLVLGVTLLCRESAADRDRGLELLTAALGPLHDYAPSLLPVAEVFAGRERARRGDRAAAIPAMRDAVHTLHRQGRPGWGVASTGLLVEALVERGGADDLAEAQAAINWLADLPREDGSAVPDITLLHAQALVARARCDDDAFRDVAARYFAMAESLGFEGHIAWAQAMVDGMS</sequence>
<proteinExistence type="predicted"/>
<dbReference type="GO" id="GO:0004016">
    <property type="term" value="F:adenylate cyclase activity"/>
    <property type="evidence" value="ECO:0007669"/>
    <property type="project" value="TreeGrafter"/>
</dbReference>
<dbReference type="InterPro" id="IPR027417">
    <property type="entry name" value="P-loop_NTPase"/>
</dbReference>
<evidence type="ECO:0000313" key="4">
    <source>
        <dbReference type="EMBL" id="MXP20240.1"/>
    </source>
</evidence>
<feature type="domain" description="Guanylate cyclase" evidence="3">
    <location>
        <begin position="41"/>
        <end position="171"/>
    </location>
</feature>
<dbReference type="SUPFAM" id="SSF52540">
    <property type="entry name" value="P-loop containing nucleoside triphosphate hydrolases"/>
    <property type="match status" value="1"/>
</dbReference>
<keyword evidence="2" id="KW-0067">ATP-binding</keyword>
<dbReference type="PROSITE" id="PS50125">
    <property type="entry name" value="GUANYLATE_CYCLASE_2"/>
    <property type="match status" value="1"/>
</dbReference>
<dbReference type="InterPro" id="IPR001054">
    <property type="entry name" value="A/G_cyclase"/>
</dbReference>
<evidence type="ECO:0000313" key="5">
    <source>
        <dbReference type="Proteomes" id="UP000475545"/>
    </source>
</evidence>
<protein>
    <submittedName>
        <fullName evidence="4">AAA family ATPase</fullName>
    </submittedName>
</protein>
<evidence type="ECO:0000256" key="1">
    <source>
        <dbReference type="ARBA" id="ARBA00022741"/>
    </source>
</evidence>
<reference evidence="4 5" key="1">
    <citation type="submission" date="2019-11" db="EMBL/GenBank/DDBJ databases">
        <title>Gordonia sp. nov., a novel actinobacterium isolated from mangrove soil in Hainan.</title>
        <authorList>
            <person name="Huang X."/>
            <person name="Xie Y."/>
            <person name="Chu X."/>
            <person name="Xiao K."/>
        </authorList>
    </citation>
    <scope>NUCLEOTIDE SEQUENCE [LARGE SCALE GENOMIC DNA]</scope>
    <source>
        <strain evidence="4 5">HNM0687</strain>
    </source>
</reference>
<dbReference type="Pfam" id="PF00211">
    <property type="entry name" value="Guanylate_cyc"/>
    <property type="match status" value="1"/>
</dbReference>
<keyword evidence="1" id="KW-0547">Nucleotide-binding</keyword>
<dbReference type="GO" id="GO:0005524">
    <property type="term" value="F:ATP binding"/>
    <property type="evidence" value="ECO:0007669"/>
    <property type="project" value="UniProtKB-KW"/>
</dbReference>
<evidence type="ECO:0000256" key="2">
    <source>
        <dbReference type="ARBA" id="ARBA00022840"/>
    </source>
</evidence>
<dbReference type="InterPro" id="IPR003593">
    <property type="entry name" value="AAA+_ATPase"/>
</dbReference>
<dbReference type="RefSeq" id="WP_160900407.1">
    <property type="nucleotide sequence ID" value="NZ_CP102850.1"/>
</dbReference>
<organism evidence="4 5">
    <name type="scientific">Gordonia mangrovi</name>
    <dbReference type="NCBI Taxonomy" id="2665643"/>
    <lineage>
        <taxon>Bacteria</taxon>
        <taxon>Bacillati</taxon>
        <taxon>Actinomycetota</taxon>
        <taxon>Actinomycetes</taxon>
        <taxon>Mycobacteriales</taxon>
        <taxon>Gordoniaceae</taxon>
        <taxon>Gordonia</taxon>
    </lineage>
</organism>
<dbReference type="SMART" id="SM00382">
    <property type="entry name" value="AAA"/>
    <property type="match status" value="1"/>
</dbReference>
<dbReference type="AlphaFoldDB" id="A0A6L7GJX3"/>
<dbReference type="CDD" id="cd07302">
    <property type="entry name" value="CHD"/>
    <property type="match status" value="1"/>
</dbReference>
<accession>A0A6L7GJX3</accession>